<dbReference type="Proteomes" id="UP000294847">
    <property type="component" value="Chromosome 1"/>
</dbReference>
<gene>
    <name evidence="2" type="ORF">PoMZ_09367</name>
</gene>
<feature type="chain" id="PRO_5020297546" evidence="1">
    <location>
        <begin position="27"/>
        <end position="561"/>
    </location>
</feature>
<accession>A0A4P7MU34</accession>
<evidence type="ECO:0000256" key="1">
    <source>
        <dbReference type="SAM" id="SignalP"/>
    </source>
</evidence>
<protein>
    <submittedName>
        <fullName evidence="2">Uncharacterized protein</fullName>
    </submittedName>
</protein>
<name>A0A4P7MU34_PYROR</name>
<evidence type="ECO:0000313" key="3">
    <source>
        <dbReference type="Proteomes" id="UP000294847"/>
    </source>
</evidence>
<proteinExistence type="predicted"/>
<organism evidence="2 3">
    <name type="scientific">Pyricularia oryzae</name>
    <name type="common">Rice blast fungus</name>
    <name type="synonym">Magnaporthe oryzae</name>
    <dbReference type="NCBI Taxonomy" id="318829"/>
    <lineage>
        <taxon>Eukaryota</taxon>
        <taxon>Fungi</taxon>
        <taxon>Dikarya</taxon>
        <taxon>Ascomycota</taxon>
        <taxon>Pezizomycotina</taxon>
        <taxon>Sordariomycetes</taxon>
        <taxon>Sordariomycetidae</taxon>
        <taxon>Magnaporthales</taxon>
        <taxon>Pyriculariaceae</taxon>
        <taxon>Pyricularia</taxon>
    </lineage>
</organism>
<sequence length="561" mass="63775">MVRSSRILRLAGLILPFAPAATAARADPFPAIYPQSELHPYNWTVHVDPAQLHARQIPSTQDTSLSHNDCEAIKPSRTGTWHLQQCTMKAVRTFSFMIPNDRWKEMECDAAWHDLKNHWLGCSPGPSANQHFDAFVAKFFHVDGIPGCGGLDSPTNCNIVGCNAYSSINEDQEIWTGACGYEIWNAMAKLHGIIFNYFHEVKRFGDGVVRETKSFMDTFAGSPDTGKTDEILNLLVQIPLVVAFPRSFASTLLREDFFGNNARGDRAKIWEESIRAMTSVVFDASQKAAAKEEMYSHRDMNFKEIFETTTAKWKSQFDKLAKTLFDGSPASLSALDKIFREGQMLPGRTPKDRQQPRLETWEQRQEEEKDLERVFYATAIPAAWKGSGQTPVVLRLGDTCQIDARKYFDDGPESYNRGWRCIDGHSYILAGVRERDPPSASSNPRFYERPTVGQRRKFQVLKGIDELQRNSRNEWAWKKLSVDDFIVGAINTYNIKNKNDFSGLDFLNGNMTNIMRDIMEMSMLKKPGLVRIPICNVEEAWDNFVKTRANRAKSPNWPCNL</sequence>
<reference evidence="2 3" key="1">
    <citation type="journal article" date="2019" name="Mol. Biol. Evol.">
        <title>Blast fungal genomes show frequent chromosomal changes, gene gains and losses, and effector gene turnover.</title>
        <authorList>
            <person name="Gomez Luciano L.B."/>
            <person name="Jason Tsai I."/>
            <person name="Chuma I."/>
            <person name="Tosa Y."/>
            <person name="Chen Y.H."/>
            <person name="Li J.Y."/>
            <person name="Li M.Y."/>
            <person name="Jade Lu M.Y."/>
            <person name="Nakayashiki H."/>
            <person name="Li W.H."/>
        </authorList>
    </citation>
    <scope>NUCLEOTIDE SEQUENCE [LARGE SCALE GENOMIC DNA]</scope>
    <source>
        <strain evidence="2">MZ5-1-6</strain>
    </source>
</reference>
<dbReference type="AlphaFoldDB" id="A0A4P7MU34"/>
<keyword evidence="1" id="KW-0732">Signal</keyword>
<evidence type="ECO:0000313" key="2">
    <source>
        <dbReference type="EMBL" id="QBZ53679.1"/>
    </source>
</evidence>
<feature type="signal peptide" evidence="1">
    <location>
        <begin position="1"/>
        <end position="26"/>
    </location>
</feature>
<dbReference type="EMBL" id="CP034204">
    <property type="protein sequence ID" value="QBZ53679.1"/>
    <property type="molecule type" value="Genomic_DNA"/>
</dbReference>